<dbReference type="EMBL" id="BPVZ01000195">
    <property type="protein sequence ID" value="GKV45547.1"/>
    <property type="molecule type" value="Genomic_DNA"/>
</dbReference>
<gene>
    <name evidence="1" type="ORF">SLEP1_g52616</name>
</gene>
<sequence>MYRKRCFPVDATMQGFIFQPSLPRDVQLSSKDDLQFMEKEQDPRYQMITHLTQLTEMEKST</sequence>
<evidence type="ECO:0000313" key="1">
    <source>
        <dbReference type="EMBL" id="GKV45547.1"/>
    </source>
</evidence>
<accession>A0AAV5MA90</accession>
<dbReference type="AlphaFoldDB" id="A0AAV5MA90"/>
<dbReference type="Proteomes" id="UP001054252">
    <property type="component" value="Unassembled WGS sequence"/>
</dbReference>
<reference evidence="1 2" key="1">
    <citation type="journal article" date="2021" name="Commun. Biol.">
        <title>The genome of Shorea leprosula (Dipterocarpaceae) highlights the ecological relevance of drought in aseasonal tropical rainforests.</title>
        <authorList>
            <person name="Ng K.K.S."/>
            <person name="Kobayashi M.J."/>
            <person name="Fawcett J.A."/>
            <person name="Hatakeyama M."/>
            <person name="Paape T."/>
            <person name="Ng C.H."/>
            <person name="Ang C.C."/>
            <person name="Tnah L.H."/>
            <person name="Lee C.T."/>
            <person name="Nishiyama T."/>
            <person name="Sese J."/>
            <person name="O'Brien M.J."/>
            <person name="Copetti D."/>
            <person name="Mohd Noor M.I."/>
            <person name="Ong R.C."/>
            <person name="Putra M."/>
            <person name="Sireger I.Z."/>
            <person name="Indrioko S."/>
            <person name="Kosugi Y."/>
            <person name="Izuno A."/>
            <person name="Isagi Y."/>
            <person name="Lee S.L."/>
            <person name="Shimizu K.K."/>
        </authorList>
    </citation>
    <scope>NUCLEOTIDE SEQUENCE [LARGE SCALE GENOMIC DNA]</scope>
    <source>
        <strain evidence="1">214</strain>
    </source>
</reference>
<evidence type="ECO:0000313" key="2">
    <source>
        <dbReference type="Proteomes" id="UP001054252"/>
    </source>
</evidence>
<organism evidence="1 2">
    <name type="scientific">Rubroshorea leprosula</name>
    <dbReference type="NCBI Taxonomy" id="152421"/>
    <lineage>
        <taxon>Eukaryota</taxon>
        <taxon>Viridiplantae</taxon>
        <taxon>Streptophyta</taxon>
        <taxon>Embryophyta</taxon>
        <taxon>Tracheophyta</taxon>
        <taxon>Spermatophyta</taxon>
        <taxon>Magnoliopsida</taxon>
        <taxon>eudicotyledons</taxon>
        <taxon>Gunneridae</taxon>
        <taxon>Pentapetalae</taxon>
        <taxon>rosids</taxon>
        <taxon>malvids</taxon>
        <taxon>Malvales</taxon>
        <taxon>Dipterocarpaceae</taxon>
        <taxon>Rubroshorea</taxon>
    </lineage>
</organism>
<proteinExistence type="predicted"/>
<name>A0AAV5MA90_9ROSI</name>
<keyword evidence="2" id="KW-1185">Reference proteome</keyword>
<protein>
    <submittedName>
        <fullName evidence="1">Uncharacterized protein</fullName>
    </submittedName>
</protein>
<comment type="caution">
    <text evidence="1">The sequence shown here is derived from an EMBL/GenBank/DDBJ whole genome shotgun (WGS) entry which is preliminary data.</text>
</comment>